<protein>
    <submittedName>
        <fullName evidence="1">Uncharacterized protein</fullName>
    </submittedName>
</protein>
<keyword evidence="2" id="KW-1185">Reference proteome</keyword>
<dbReference type="Proteomes" id="UP000663879">
    <property type="component" value="Unassembled WGS sequence"/>
</dbReference>
<gene>
    <name evidence="1" type="ORF">OXX778_LOCUS12064</name>
</gene>
<dbReference type="EMBL" id="CAJNOC010002128">
    <property type="protein sequence ID" value="CAF0914283.1"/>
    <property type="molecule type" value="Genomic_DNA"/>
</dbReference>
<proteinExistence type="predicted"/>
<comment type="caution">
    <text evidence="1">The sequence shown here is derived from an EMBL/GenBank/DDBJ whole genome shotgun (WGS) entry which is preliminary data.</text>
</comment>
<dbReference type="AlphaFoldDB" id="A0A814AGQ6"/>
<name>A0A814AGQ6_9BILA</name>
<reference evidence="1" key="1">
    <citation type="submission" date="2021-02" db="EMBL/GenBank/DDBJ databases">
        <authorList>
            <person name="Nowell W R."/>
        </authorList>
    </citation>
    <scope>NUCLEOTIDE SEQUENCE</scope>
    <source>
        <strain evidence="1">Ploen Becks lab</strain>
    </source>
</reference>
<evidence type="ECO:0000313" key="1">
    <source>
        <dbReference type="EMBL" id="CAF0914283.1"/>
    </source>
</evidence>
<evidence type="ECO:0000313" key="2">
    <source>
        <dbReference type="Proteomes" id="UP000663879"/>
    </source>
</evidence>
<organism evidence="1 2">
    <name type="scientific">Brachionus calyciflorus</name>
    <dbReference type="NCBI Taxonomy" id="104777"/>
    <lineage>
        <taxon>Eukaryota</taxon>
        <taxon>Metazoa</taxon>
        <taxon>Spiralia</taxon>
        <taxon>Gnathifera</taxon>
        <taxon>Rotifera</taxon>
        <taxon>Eurotatoria</taxon>
        <taxon>Monogononta</taxon>
        <taxon>Pseudotrocha</taxon>
        <taxon>Ploima</taxon>
        <taxon>Brachionidae</taxon>
        <taxon>Brachionus</taxon>
    </lineage>
</organism>
<sequence>MELASSQLGANLKIVIYEDNLEFSLDVPKRCAYYVMDVDKNHIDESYINVPSGEDLKSSAKKSLSESIKNISERFNSHEGEGLALPPNITKNNSNECAKSELDLFKTPSTNTSIVSDGWFEINPTSLLSVGSRIEFRYEGDVAGRFHTIESDGDAYFVANSRFVKHSNPQTNKTFIGVYATDELPFIKSYPCGFILNTADRLHEGMH</sequence>
<accession>A0A814AGQ6</accession>